<sequence length="276" mass="30215">MSILLSSLLSPLLWNIVLCTPLPPIDIRAPFFGPAERGGSMLTNDTYSKLGEPLNVIISGLSSPEVLTRQGFVNFARAIGFSTECMGMHIGAPQWANLGDGHGRMAQMIELREHFNEMNFGTCVETLVGGNHLRVYRQDGPRAQSNALFLAVSQEESILRAHTISPDGYNWGRDRLVSAAIGSTSFDGVTYFTTAENISGLLPTGWENVNHNISQDGVVKLLTVHVTERLFVNRPAFVLNPLFVHPFLLPQILLVALGVAITSRLARRPFFNSGAE</sequence>
<accession>A0ACB8QJE9</accession>
<evidence type="ECO:0000313" key="1">
    <source>
        <dbReference type="EMBL" id="KAI0031772.1"/>
    </source>
</evidence>
<keyword evidence="2" id="KW-1185">Reference proteome</keyword>
<protein>
    <submittedName>
        <fullName evidence="1">Uncharacterized protein</fullName>
    </submittedName>
</protein>
<gene>
    <name evidence="1" type="ORF">K488DRAFT_71163</name>
</gene>
<evidence type="ECO:0000313" key="2">
    <source>
        <dbReference type="Proteomes" id="UP000814128"/>
    </source>
</evidence>
<reference evidence="1" key="1">
    <citation type="submission" date="2021-02" db="EMBL/GenBank/DDBJ databases">
        <authorList>
            <consortium name="DOE Joint Genome Institute"/>
            <person name="Ahrendt S."/>
            <person name="Looney B.P."/>
            <person name="Miyauchi S."/>
            <person name="Morin E."/>
            <person name="Drula E."/>
            <person name="Courty P.E."/>
            <person name="Chicoki N."/>
            <person name="Fauchery L."/>
            <person name="Kohler A."/>
            <person name="Kuo A."/>
            <person name="Labutti K."/>
            <person name="Pangilinan J."/>
            <person name="Lipzen A."/>
            <person name="Riley R."/>
            <person name="Andreopoulos W."/>
            <person name="He G."/>
            <person name="Johnson J."/>
            <person name="Barry K.W."/>
            <person name="Grigoriev I.V."/>
            <person name="Nagy L."/>
            <person name="Hibbett D."/>
            <person name="Henrissat B."/>
            <person name="Matheny P.B."/>
            <person name="Labbe J."/>
            <person name="Martin F."/>
        </authorList>
    </citation>
    <scope>NUCLEOTIDE SEQUENCE</scope>
    <source>
        <strain evidence="1">EC-137</strain>
    </source>
</reference>
<organism evidence="1 2">
    <name type="scientific">Vararia minispora EC-137</name>
    <dbReference type="NCBI Taxonomy" id="1314806"/>
    <lineage>
        <taxon>Eukaryota</taxon>
        <taxon>Fungi</taxon>
        <taxon>Dikarya</taxon>
        <taxon>Basidiomycota</taxon>
        <taxon>Agaricomycotina</taxon>
        <taxon>Agaricomycetes</taxon>
        <taxon>Russulales</taxon>
        <taxon>Lachnocladiaceae</taxon>
        <taxon>Vararia</taxon>
    </lineage>
</organism>
<proteinExistence type="predicted"/>
<reference evidence="1" key="2">
    <citation type="journal article" date="2022" name="New Phytol.">
        <title>Evolutionary transition to the ectomycorrhizal habit in the genomes of a hyperdiverse lineage of mushroom-forming fungi.</title>
        <authorList>
            <person name="Looney B."/>
            <person name="Miyauchi S."/>
            <person name="Morin E."/>
            <person name="Drula E."/>
            <person name="Courty P.E."/>
            <person name="Kohler A."/>
            <person name="Kuo A."/>
            <person name="LaButti K."/>
            <person name="Pangilinan J."/>
            <person name="Lipzen A."/>
            <person name="Riley R."/>
            <person name="Andreopoulos W."/>
            <person name="He G."/>
            <person name="Johnson J."/>
            <person name="Nolan M."/>
            <person name="Tritt A."/>
            <person name="Barry K.W."/>
            <person name="Grigoriev I.V."/>
            <person name="Nagy L.G."/>
            <person name="Hibbett D."/>
            <person name="Henrissat B."/>
            <person name="Matheny P.B."/>
            <person name="Labbe J."/>
            <person name="Martin F.M."/>
        </authorList>
    </citation>
    <scope>NUCLEOTIDE SEQUENCE</scope>
    <source>
        <strain evidence="1">EC-137</strain>
    </source>
</reference>
<dbReference type="Proteomes" id="UP000814128">
    <property type="component" value="Unassembled WGS sequence"/>
</dbReference>
<dbReference type="EMBL" id="MU273568">
    <property type="protein sequence ID" value="KAI0031772.1"/>
    <property type="molecule type" value="Genomic_DNA"/>
</dbReference>
<name>A0ACB8QJE9_9AGAM</name>
<comment type="caution">
    <text evidence="1">The sequence shown here is derived from an EMBL/GenBank/DDBJ whole genome shotgun (WGS) entry which is preliminary data.</text>
</comment>